<dbReference type="Proteomes" id="UP001295740">
    <property type="component" value="Unassembled WGS sequence"/>
</dbReference>
<evidence type="ECO:0000313" key="2">
    <source>
        <dbReference type="EMBL" id="CAJ2506779.1"/>
    </source>
</evidence>
<keyword evidence="1" id="KW-1133">Transmembrane helix</keyword>
<accession>A0AAI8YGU8</accession>
<feature type="transmembrane region" description="Helical" evidence="1">
    <location>
        <begin position="76"/>
        <end position="94"/>
    </location>
</feature>
<keyword evidence="3" id="KW-1185">Reference proteome</keyword>
<name>A0AAI8YGU8_9PEZI</name>
<protein>
    <submittedName>
        <fullName evidence="2">Uu.00g079650.m01.CDS01</fullName>
    </submittedName>
</protein>
<organism evidence="2 3">
    <name type="scientific">Anthostomella pinea</name>
    <dbReference type="NCBI Taxonomy" id="933095"/>
    <lineage>
        <taxon>Eukaryota</taxon>
        <taxon>Fungi</taxon>
        <taxon>Dikarya</taxon>
        <taxon>Ascomycota</taxon>
        <taxon>Pezizomycotina</taxon>
        <taxon>Sordariomycetes</taxon>
        <taxon>Xylariomycetidae</taxon>
        <taxon>Xylariales</taxon>
        <taxon>Xylariaceae</taxon>
        <taxon>Anthostomella</taxon>
    </lineage>
</organism>
<comment type="caution">
    <text evidence="2">The sequence shown here is derived from an EMBL/GenBank/DDBJ whole genome shotgun (WGS) entry which is preliminary data.</text>
</comment>
<feature type="transmembrane region" description="Helical" evidence="1">
    <location>
        <begin position="52"/>
        <end position="70"/>
    </location>
</feature>
<keyword evidence="1" id="KW-0472">Membrane</keyword>
<sequence>MFDTLRSVVFSTVFWIDLGIIGTVVSAILGMLAAGLVILYNERYWEEPVVGVAARWNICYLIMFLIWWRNYPRVELALYQVIWTAFALLAFMTYGSGVRWLLGLESTLDLDEYDIEGRVILRVKAVLPWCRLFVLERDLPERSWWSGV</sequence>
<proteinExistence type="predicted"/>
<keyword evidence="1" id="KW-0812">Transmembrane</keyword>
<dbReference type="EMBL" id="CAUWAG010000010">
    <property type="protein sequence ID" value="CAJ2506779.1"/>
    <property type="molecule type" value="Genomic_DNA"/>
</dbReference>
<reference evidence="2" key="1">
    <citation type="submission" date="2023-10" db="EMBL/GenBank/DDBJ databases">
        <authorList>
            <person name="Hackl T."/>
        </authorList>
    </citation>
    <scope>NUCLEOTIDE SEQUENCE</scope>
</reference>
<feature type="transmembrane region" description="Helical" evidence="1">
    <location>
        <begin position="12"/>
        <end position="40"/>
    </location>
</feature>
<evidence type="ECO:0000313" key="3">
    <source>
        <dbReference type="Proteomes" id="UP001295740"/>
    </source>
</evidence>
<dbReference type="AlphaFoldDB" id="A0AAI8YGU8"/>
<gene>
    <name evidence="2" type="ORF">KHLLAP_LOCUS7247</name>
</gene>
<evidence type="ECO:0000256" key="1">
    <source>
        <dbReference type="SAM" id="Phobius"/>
    </source>
</evidence>